<gene>
    <name evidence="2" type="ORF">WA1_00425</name>
</gene>
<accession>A0A139XG73</accession>
<evidence type="ECO:0000313" key="3">
    <source>
        <dbReference type="Proteomes" id="UP000076925"/>
    </source>
</evidence>
<dbReference type="STRING" id="128403.WA1_00425"/>
<protein>
    <submittedName>
        <fullName evidence="2">Uncharacterized protein</fullName>
    </submittedName>
</protein>
<keyword evidence="1" id="KW-1133">Transmembrane helix</keyword>
<keyword evidence="1" id="KW-0812">Transmembrane</keyword>
<dbReference type="AlphaFoldDB" id="A0A139XG73"/>
<keyword evidence="3" id="KW-1185">Reference proteome</keyword>
<comment type="caution">
    <text evidence="2">The sequence shown here is derived from an EMBL/GenBank/DDBJ whole genome shotgun (WGS) entry which is preliminary data.</text>
</comment>
<sequence>MIGLPLSLWLIGLWKLVYGVPVIVIGLLCLPLITAVLTIKLTLLTLSVWINKKRFLNKQSSPKISSLMHYYLINLAALIFVPFLAYWNLLGFQF</sequence>
<organism evidence="2 3">
    <name type="scientific">Scytonema hofmannii PCC 7110</name>
    <dbReference type="NCBI Taxonomy" id="128403"/>
    <lineage>
        <taxon>Bacteria</taxon>
        <taxon>Bacillati</taxon>
        <taxon>Cyanobacteriota</taxon>
        <taxon>Cyanophyceae</taxon>
        <taxon>Nostocales</taxon>
        <taxon>Scytonemataceae</taxon>
        <taxon>Scytonema</taxon>
    </lineage>
</organism>
<feature type="transmembrane region" description="Helical" evidence="1">
    <location>
        <begin position="29"/>
        <end position="50"/>
    </location>
</feature>
<dbReference type="Proteomes" id="UP000076925">
    <property type="component" value="Unassembled WGS sequence"/>
</dbReference>
<keyword evidence="1" id="KW-0472">Membrane</keyword>
<evidence type="ECO:0000256" key="1">
    <source>
        <dbReference type="SAM" id="Phobius"/>
    </source>
</evidence>
<name>A0A139XG73_9CYAN</name>
<dbReference type="EMBL" id="ANNX02000012">
    <property type="protein sequence ID" value="KYC43671.1"/>
    <property type="molecule type" value="Genomic_DNA"/>
</dbReference>
<evidence type="ECO:0000313" key="2">
    <source>
        <dbReference type="EMBL" id="KYC43671.1"/>
    </source>
</evidence>
<proteinExistence type="predicted"/>
<feature type="transmembrane region" description="Helical" evidence="1">
    <location>
        <begin position="71"/>
        <end position="89"/>
    </location>
</feature>
<reference evidence="2 3" key="1">
    <citation type="journal article" date="2013" name="Genome Biol. Evol.">
        <title>Genomes of Stigonematalean cyanobacteria (subsection V) and the evolution of oxygenic photosynthesis from prokaryotes to plastids.</title>
        <authorList>
            <person name="Dagan T."/>
            <person name="Roettger M."/>
            <person name="Stucken K."/>
            <person name="Landan G."/>
            <person name="Koch R."/>
            <person name="Major P."/>
            <person name="Gould S.B."/>
            <person name="Goremykin V.V."/>
            <person name="Rippka R."/>
            <person name="Tandeau de Marsac N."/>
            <person name="Gugger M."/>
            <person name="Lockhart P.J."/>
            <person name="Allen J.F."/>
            <person name="Brune I."/>
            <person name="Maus I."/>
            <person name="Puhler A."/>
            <person name="Martin W.F."/>
        </authorList>
    </citation>
    <scope>NUCLEOTIDE SEQUENCE [LARGE SCALE GENOMIC DNA]</scope>
    <source>
        <strain evidence="2 3">PCC 7110</strain>
    </source>
</reference>